<dbReference type="RefSeq" id="WP_171628579.1">
    <property type="nucleotide sequence ID" value="NZ_WHNY01000005.1"/>
</dbReference>
<keyword evidence="1" id="KW-0812">Transmembrane</keyword>
<dbReference type="Pfam" id="PF03988">
    <property type="entry name" value="DUF347"/>
    <property type="match status" value="4"/>
</dbReference>
<proteinExistence type="predicted"/>
<evidence type="ECO:0000313" key="2">
    <source>
        <dbReference type="EMBL" id="NOU62761.1"/>
    </source>
</evidence>
<protein>
    <recommendedName>
        <fullName evidence="4">Membrane-anchored protein</fullName>
    </recommendedName>
</protein>
<feature type="transmembrane region" description="Helical" evidence="1">
    <location>
        <begin position="103"/>
        <end position="121"/>
    </location>
</feature>
<reference evidence="2 3" key="1">
    <citation type="submission" date="2019-10" db="EMBL/GenBank/DDBJ databases">
        <title>Description of Paenibacillus humi sp. nov.</title>
        <authorList>
            <person name="Carlier A."/>
            <person name="Qi S."/>
        </authorList>
    </citation>
    <scope>NUCLEOTIDE SEQUENCE [LARGE SCALE GENOMIC DNA]</scope>
    <source>
        <strain evidence="2 3">LMG 31461</strain>
    </source>
</reference>
<feature type="transmembrane region" description="Helical" evidence="1">
    <location>
        <begin position="196"/>
        <end position="214"/>
    </location>
</feature>
<sequence length="265" mass="29170">MTNSTSSTFNHMKQLAAKVPEITLYFWITKLLTTGMGEVASDYLFEHLNPLISAPLSVLIFVAAMILQFKVRKYVPGVYWLVVIMVSIFGTMAADVVRVGLGIPYIVSTIFFVAALAAILITWFYKEKTLSVHSIFTRRREIFYWLTVLTTFALGTSAGDLTATSMHLGYFTSGLLFTGMLVIPVVGYFMFGMKEIFAFWFAYILTRPVGASFADWLSASQTNGGVGFGSGSVTLVLTIFIVILVVFRGGSPALSHETKPDVKVA</sequence>
<keyword evidence="3" id="KW-1185">Reference proteome</keyword>
<organism evidence="2 3">
    <name type="scientific">Paenibacillus plantarum</name>
    <dbReference type="NCBI Taxonomy" id="2654975"/>
    <lineage>
        <taxon>Bacteria</taxon>
        <taxon>Bacillati</taxon>
        <taxon>Bacillota</taxon>
        <taxon>Bacilli</taxon>
        <taxon>Bacillales</taxon>
        <taxon>Paenibacillaceae</taxon>
        <taxon>Paenibacillus</taxon>
    </lineage>
</organism>
<gene>
    <name evidence="2" type="ORF">GC096_01705</name>
</gene>
<feature type="transmembrane region" description="Helical" evidence="1">
    <location>
        <begin position="226"/>
        <end position="247"/>
    </location>
</feature>
<dbReference type="InterPro" id="IPR007136">
    <property type="entry name" value="DUF347"/>
</dbReference>
<evidence type="ECO:0008006" key="4">
    <source>
        <dbReference type="Google" id="ProtNLM"/>
    </source>
</evidence>
<feature type="transmembrane region" description="Helical" evidence="1">
    <location>
        <begin position="51"/>
        <end position="71"/>
    </location>
</feature>
<name>A0ABX1X3Q8_9BACL</name>
<dbReference type="EMBL" id="WHNY01000005">
    <property type="protein sequence ID" value="NOU62761.1"/>
    <property type="molecule type" value="Genomic_DNA"/>
</dbReference>
<evidence type="ECO:0000256" key="1">
    <source>
        <dbReference type="SAM" id="Phobius"/>
    </source>
</evidence>
<dbReference type="Proteomes" id="UP000653578">
    <property type="component" value="Unassembled WGS sequence"/>
</dbReference>
<feature type="transmembrane region" description="Helical" evidence="1">
    <location>
        <begin position="168"/>
        <end position="189"/>
    </location>
</feature>
<accession>A0ABX1X3Q8</accession>
<evidence type="ECO:0000313" key="3">
    <source>
        <dbReference type="Proteomes" id="UP000653578"/>
    </source>
</evidence>
<feature type="transmembrane region" description="Helical" evidence="1">
    <location>
        <begin position="78"/>
        <end position="97"/>
    </location>
</feature>
<keyword evidence="1" id="KW-0472">Membrane</keyword>
<keyword evidence="1" id="KW-1133">Transmembrane helix</keyword>
<feature type="transmembrane region" description="Helical" evidence="1">
    <location>
        <begin position="142"/>
        <end position="162"/>
    </location>
</feature>
<comment type="caution">
    <text evidence="2">The sequence shown here is derived from an EMBL/GenBank/DDBJ whole genome shotgun (WGS) entry which is preliminary data.</text>
</comment>